<dbReference type="InterPro" id="IPR004358">
    <property type="entry name" value="Sig_transdc_His_kin-like_C"/>
</dbReference>
<evidence type="ECO:0000256" key="8">
    <source>
        <dbReference type="ARBA" id="ARBA00022777"/>
    </source>
</evidence>
<evidence type="ECO:0000256" key="3">
    <source>
        <dbReference type="ARBA" id="ARBA00012438"/>
    </source>
</evidence>
<dbReference type="Proteomes" id="UP000663720">
    <property type="component" value="Chromosome"/>
</dbReference>
<evidence type="ECO:0000256" key="10">
    <source>
        <dbReference type="ARBA" id="ARBA00023012"/>
    </source>
</evidence>
<feature type="domain" description="Histidine kinase" evidence="13">
    <location>
        <begin position="181"/>
        <end position="400"/>
    </location>
</feature>
<dbReference type="PROSITE" id="PS50109">
    <property type="entry name" value="HIS_KIN"/>
    <property type="match status" value="1"/>
</dbReference>
<keyword evidence="4" id="KW-1003">Cell membrane</keyword>
<dbReference type="SMART" id="SM00387">
    <property type="entry name" value="HATPase_c"/>
    <property type="match status" value="1"/>
</dbReference>
<evidence type="ECO:0000256" key="7">
    <source>
        <dbReference type="ARBA" id="ARBA00022741"/>
    </source>
</evidence>
<dbReference type="InterPro" id="IPR001789">
    <property type="entry name" value="Sig_transdc_resp-reg_receiver"/>
</dbReference>
<dbReference type="SUPFAM" id="SSF52172">
    <property type="entry name" value="CheY-like"/>
    <property type="match status" value="1"/>
</dbReference>
<dbReference type="InterPro" id="IPR011006">
    <property type="entry name" value="CheY-like_superfamily"/>
</dbReference>
<keyword evidence="6" id="KW-0808">Transferase</keyword>
<reference evidence="15" key="1">
    <citation type="journal article" date="2021" name="Microb. Physiol.">
        <title>Proteogenomic Insights into the Physiology of Marine, Sulfate-Reducing, Filamentous Desulfonema limicola and Desulfonema magnum.</title>
        <authorList>
            <person name="Schnaars V."/>
            <person name="Wohlbrand L."/>
            <person name="Scheve S."/>
            <person name="Hinrichs C."/>
            <person name="Reinhardt R."/>
            <person name="Rabus R."/>
        </authorList>
    </citation>
    <scope>NUCLEOTIDE SEQUENCE</scope>
    <source>
        <strain evidence="15">5ac10</strain>
    </source>
</reference>
<dbReference type="PRINTS" id="PR00344">
    <property type="entry name" value="BCTRLSENSOR"/>
</dbReference>
<sequence length="400" mass="44993">MNEKILIVDDEPDILETLYNVLSEEDYEVTKALGGKKAVELFKSNSFDLVITDLKMPETDGIEVMKQIRAIDDRVEIIVLTGFASLETAVKALRDYNAYDYLNKPLGNIDEIVIAAQRALERRSLLQKNKELVQALKKANYDLENRVKMRTEELTIANKELREAREISELALRAKNDFLSCMGHEFFTPLNHIIGFCHLLDELGGLDETQDEYLKIILNSSQNIASLVQDILHFSSAYSGKMTKINSRVNVKTILDKSLAVIHEKALEKGISISVETGNIPETISADEYKLRQILYNLLSNAVKFTPKGGTLHLKSEPVDKDSMLKISIEDNGIGIKEEDIDRIFNPFEQADKYLTRRHGGAGLGLYLAKKMVELHGGRLWVESEGKGKGAMFSFVIPAE</sequence>
<name>A0A975BA19_9BACT</name>
<evidence type="ECO:0000256" key="6">
    <source>
        <dbReference type="ARBA" id="ARBA00022679"/>
    </source>
</evidence>
<organism evidence="15 16">
    <name type="scientific">Desulfonema limicola</name>
    <dbReference type="NCBI Taxonomy" id="45656"/>
    <lineage>
        <taxon>Bacteria</taxon>
        <taxon>Pseudomonadati</taxon>
        <taxon>Thermodesulfobacteriota</taxon>
        <taxon>Desulfobacteria</taxon>
        <taxon>Desulfobacterales</taxon>
        <taxon>Desulfococcaceae</taxon>
        <taxon>Desulfonema</taxon>
    </lineage>
</organism>
<keyword evidence="10" id="KW-0902">Two-component regulatory system</keyword>
<keyword evidence="9" id="KW-0067">ATP-binding</keyword>
<dbReference type="SMART" id="SM00388">
    <property type="entry name" value="HisKA"/>
    <property type="match status" value="1"/>
</dbReference>
<dbReference type="GO" id="GO:0005886">
    <property type="term" value="C:plasma membrane"/>
    <property type="evidence" value="ECO:0007669"/>
    <property type="project" value="UniProtKB-SubCell"/>
</dbReference>
<comment type="catalytic activity">
    <reaction evidence="1">
        <text>ATP + protein L-histidine = ADP + protein N-phospho-L-histidine.</text>
        <dbReference type="EC" id="2.7.13.3"/>
    </reaction>
</comment>
<feature type="modified residue" description="4-aspartylphosphate" evidence="12">
    <location>
        <position position="53"/>
    </location>
</feature>
<dbReference type="InterPro" id="IPR036097">
    <property type="entry name" value="HisK_dim/P_sf"/>
</dbReference>
<evidence type="ECO:0000313" key="16">
    <source>
        <dbReference type="Proteomes" id="UP000663720"/>
    </source>
</evidence>
<dbReference type="Pfam" id="PF02518">
    <property type="entry name" value="HATPase_c"/>
    <property type="match status" value="1"/>
</dbReference>
<evidence type="ECO:0000256" key="4">
    <source>
        <dbReference type="ARBA" id="ARBA00022475"/>
    </source>
</evidence>
<dbReference type="InterPro" id="IPR036890">
    <property type="entry name" value="HATPase_C_sf"/>
</dbReference>
<dbReference type="PANTHER" id="PTHR43047:SF72">
    <property type="entry name" value="OSMOSENSING HISTIDINE PROTEIN KINASE SLN1"/>
    <property type="match status" value="1"/>
</dbReference>
<keyword evidence="11" id="KW-0472">Membrane</keyword>
<dbReference type="InterPro" id="IPR003661">
    <property type="entry name" value="HisK_dim/P_dom"/>
</dbReference>
<dbReference type="InterPro" id="IPR003594">
    <property type="entry name" value="HATPase_dom"/>
</dbReference>
<dbReference type="CDD" id="cd16922">
    <property type="entry name" value="HATPase_EvgS-ArcB-TorS-like"/>
    <property type="match status" value="1"/>
</dbReference>
<dbReference type="CDD" id="cd00082">
    <property type="entry name" value="HisKA"/>
    <property type="match status" value="1"/>
</dbReference>
<comment type="subcellular location">
    <subcellularLocation>
        <location evidence="2">Cell membrane</location>
    </subcellularLocation>
</comment>
<dbReference type="Pfam" id="PF00512">
    <property type="entry name" value="HisKA"/>
    <property type="match status" value="1"/>
</dbReference>
<evidence type="ECO:0000313" key="15">
    <source>
        <dbReference type="EMBL" id="QTA81736.1"/>
    </source>
</evidence>
<dbReference type="Pfam" id="PF00072">
    <property type="entry name" value="Response_reg"/>
    <property type="match status" value="1"/>
</dbReference>
<dbReference type="InterPro" id="IPR005467">
    <property type="entry name" value="His_kinase_dom"/>
</dbReference>
<evidence type="ECO:0000256" key="2">
    <source>
        <dbReference type="ARBA" id="ARBA00004236"/>
    </source>
</evidence>
<dbReference type="KEGG" id="dli:dnl_40850"/>
<evidence type="ECO:0000256" key="9">
    <source>
        <dbReference type="ARBA" id="ARBA00022840"/>
    </source>
</evidence>
<evidence type="ECO:0000256" key="11">
    <source>
        <dbReference type="ARBA" id="ARBA00023136"/>
    </source>
</evidence>
<keyword evidence="7" id="KW-0547">Nucleotide-binding</keyword>
<keyword evidence="8 15" id="KW-0418">Kinase</keyword>
<dbReference type="GO" id="GO:0005524">
    <property type="term" value="F:ATP binding"/>
    <property type="evidence" value="ECO:0007669"/>
    <property type="project" value="UniProtKB-KW"/>
</dbReference>
<dbReference type="SMART" id="SM00448">
    <property type="entry name" value="REC"/>
    <property type="match status" value="1"/>
</dbReference>
<evidence type="ECO:0000259" key="13">
    <source>
        <dbReference type="PROSITE" id="PS50109"/>
    </source>
</evidence>
<dbReference type="SUPFAM" id="SSF47384">
    <property type="entry name" value="Homodimeric domain of signal transducing histidine kinase"/>
    <property type="match status" value="1"/>
</dbReference>
<keyword evidence="5 12" id="KW-0597">Phosphoprotein</keyword>
<dbReference type="GO" id="GO:0000155">
    <property type="term" value="F:phosphorelay sensor kinase activity"/>
    <property type="evidence" value="ECO:0007669"/>
    <property type="project" value="InterPro"/>
</dbReference>
<dbReference type="SUPFAM" id="SSF55874">
    <property type="entry name" value="ATPase domain of HSP90 chaperone/DNA topoisomerase II/histidine kinase"/>
    <property type="match status" value="1"/>
</dbReference>
<dbReference type="RefSeq" id="WP_207687740.1">
    <property type="nucleotide sequence ID" value="NZ_CP061799.1"/>
</dbReference>
<dbReference type="FunFam" id="3.30.565.10:FF:000023">
    <property type="entry name" value="PAS domain-containing sensor histidine kinase"/>
    <property type="match status" value="1"/>
</dbReference>
<keyword evidence="16" id="KW-1185">Reference proteome</keyword>
<proteinExistence type="predicted"/>
<dbReference type="EC" id="2.7.13.3" evidence="3"/>
<evidence type="ECO:0000256" key="12">
    <source>
        <dbReference type="PROSITE-ProRule" id="PRU00169"/>
    </source>
</evidence>
<dbReference type="EMBL" id="CP061799">
    <property type="protein sequence ID" value="QTA81736.1"/>
    <property type="molecule type" value="Genomic_DNA"/>
</dbReference>
<evidence type="ECO:0000256" key="1">
    <source>
        <dbReference type="ARBA" id="ARBA00000085"/>
    </source>
</evidence>
<dbReference type="Gene3D" id="3.40.50.2300">
    <property type="match status" value="1"/>
</dbReference>
<dbReference type="Gene3D" id="3.30.565.10">
    <property type="entry name" value="Histidine kinase-like ATPase, C-terminal domain"/>
    <property type="match status" value="1"/>
</dbReference>
<dbReference type="Gene3D" id="1.10.287.130">
    <property type="match status" value="1"/>
</dbReference>
<feature type="domain" description="Response regulatory" evidence="14">
    <location>
        <begin position="4"/>
        <end position="119"/>
    </location>
</feature>
<evidence type="ECO:0000259" key="14">
    <source>
        <dbReference type="PROSITE" id="PS50110"/>
    </source>
</evidence>
<gene>
    <name evidence="15" type="ORF">dnl_40850</name>
</gene>
<evidence type="ECO:0000256" key="5">
    <source>
        <dbReference type="ARBA" id="ARBA00022553"/>
    </source>
</evidence>
<accession>A0A975BA19</accession>
<dbReference type="PANTHER" id="PTHR43047">
    <property type="entry name" value="TWO-COMPONENT HISTIDINE PROTEIN KINASE"/>
    <property type="match status" value="1"/>
</dbReference>
<protein>
    <recommendedName>
        <fullName evidence="3">histidine kinase</fullName>
        <ecNumber evidence="3">2.7.13.3</ecNumber>
    </recommendedName>
</protein>
<dbReference type="PROSITE" id="PS50110">
    <property type="entry name" value="RESPONSE_REGULATORY"/>
    <property type="match status" value="1"/>
</dbReference>
<dbReference type="GO" id="GO:0009927">
    <property type="term" value="F:histidine phosphotransfer kinase activity"/>
    <property type="evidence" value="ECO:0007669"/>
    <property type="project" value="TreeGrafter"/>
</dbReference>
<dbReference type="AlphaFoldDB" id="A0A975BA19"/>